<evidence type="ECO:0000256" key="4">
    <source>
        <dbReference type="ARBA" id="ARBA00023163"/>
    </source>
</evidence>
<dbReference type="GO" id="GO:0000976">
    <property type="term" value="F:transcription cis-regulatory region binding"/>
    <property type="evidence" value="ECO:0007669"/>
    <property type="project" value="TreeGrafter"/>
</dbReference>
<dbReference type="InterPro" id="IPR036388">
    <property type="entry name" value="WH-like_DNA-bd_sf"/>
</dbReference>
<evidence type="ECO:0000256" key="1">
    <source>
        <dbReference type="ARBA" id="ARBA00009437"/>
    </source>
</evidence>
<keyword evidence="2" id="KW-0805">Transcription regulation</keyword>
<dbReference type="PROSITE" id="PS50931">
    <property type="entry name" value="HTH_LYSR"/>
    <property type="match status" value="1"/>
</dbReference>
<feature type="domain" description="HTH lysR-type" evidence="5">
    <location>
        <begin position="2"/>
        <end position="59"/>
    </location>
</feature>
<evidence type="ECO:0000259" key="5">
    <source>
        <dbReference type="PROSITE" id="PS50931"/>
    </source>
</evidence>
<dbReference type="InterPro" id="IPR000847">
    <property type="entry name" value="LysR_HTH_N"/>
</dbReference>
<dbReference type="AlphaFoldDB" id="A0AA37RMV4"/>
<evidence type="ECO:0000256" key="3">
    <source>
        <dbReference type="ARBA" id="ARBA00023125"/>
    </source>
</evidence>
<dbReference type="Gene3D" id="1.10.10.10">
    <property type="entry name" value="Winged helix-like DNA-binding domain superfamily/Winged helix DNA-binding domain"/>
    <property type="match status" value="1"/>
</dbReference>
<keyword evidence="4" id="KW-0804">Transcription</keyword>
<dbReference type="InterPro" id="IPR005119">
    <property type="entry name" value="LysR_subst-bd"/>
</dbReference>
<dbReference type="CDD" id="cd05466">
    <property type="entry name" value="PBP2_LTTR_substrate"/>
    <property type="match status" value="1"/>
</dbReference>
<dbReference type="GO" id="GO:0003700">
    <property type="term" value="F:DNA-binding transcription factor activity"/>
    <property type="evidence" value="ECO:0007669"/>
    <property type="project" value="InterPro"/>
</dbReference>
<dbReference type="Proteomes" id="UP001161422">
    <property type="component" value="Unassembled WGS sequence"/>
</dbReference>
<comment type="similarity">
    <text evidence="1">Belongs to the LysR transcriptional regulatory family.</text>
</comment>
<evidence type="ECO:0000313" key="7">
    <source>
        <dbReference type="Proteomes" id="UP001161422"/>
    </source>
</evidence>
<sequence>MFSLEQMKALVETYESGTMIEAARRMGKSKSSLSVILSNLEVDLGLQVFDRSRRQLQLTDSGKRLYEKGKVLLRQAEQINQFSMAVAGGVEQQLRIGLQSELTLQDFAREFQALNTSFPHTRLIFIRDSDQRLEAGLANREMDMLIRRMVEGVPQNFEFFNIGSCESILVCAPDHELNNKTDISFEDLLPFPQIHLVTNGTNTDLLKGAGERIEVQRLLDQVQLIELGMGWGFVSRSIAEEKINQGTLVPFFPDFTCTGNAIFMIEALCNSRDSLGPAQRFLIEQLKRRI</sequence>
<evidence type="ECO:0000256" key="2">
    <source>
        <dbReference type="ARBA" id="ARBA00023015"/>
    </source>
</evidence>
<organism evidence="6 7">
    <name type="scientific">Paraferrimonas sedimenticola</name>
    <dbReference type="NCBI Taxonomy" id="375674"/>
    <lineage>
        <taxon>Bacteria</taxon>
        <taxon>Pseudomonadati</taxon>
        <taxon>Pseudomonadota</taxon>
        <taxon>Gammaproteobacteria</taxon>
        <taxon>Alteromonadales</taxon>
        <taxon>Ferrimonadaceae</taxon>
        <taxon>Paraferrimonas</taxon>
    </lineage>
</organism>
<comment type="caution">
    <text evidence="6">The sequence shown here is derived from an EMBL/GenBank/DDBJ whole genome shotgun (WGS) entry which is preliminary data.</text>
</comment>
<proteinExistence type="inferred from homology"/>
<dbReference type="SUPFAM" id="SSF46785">
    <property type="entry name" value="Winged helix' DNA-binding domain"/>
    <property type="match status" value="1"/>
</dbReference>
<dbReference type="InterPro" id="IPR036390">
    <property type="entry name" value="WH_DNA-bd_sf"/>
</dbReference>
<keyword evidence="3" id="KW-0238">DNA-binding</keyword>
<keyword evidence="7" id="KW-1185">Reference proteome</keyword>
<reference evidence="6" key="1">
    <citation type="journal article" date="2014" name="Int. J. Syst. Evol. Microbiol.">
        <title>Complete genome sequence of Corynebacterium casei LMG S-19264T (=DSM 44701T), isolated from a smear-ripened cheese.</title>
        <authorList>
            <consortium name="US DOE Joint Genome Institute (JGI-PGF)"/>
            <person name="Walter F."/>
            <person name="Albersmeier A."/>
            <person name="Kalinowski J."/>
            <person name="Ruckert C."/>
        </authorList>
    </citation>
    <scope>NUCLEOTIDE SEQUENCE</scope>
    <source>
        <strain evidence="6">NBRC 101628</strain>
    </source>
</reference>
<dbReference type="PANTHER" id="PTHR30126">
    <property type="entry name" value="HTH-TYPE TRANSCRIPTIONAL REGULATOR"/>
    <property type="match status" value="1"/>
</dbReference>
<dbReference type="Pfam" id="PF00126">
    <property type="entry name" value="HTH_1"/>
    <property type="match status" value="1"/>
</dbReference>
<evidence type="ECO:0000313" key="6">
    <source>
        <dbReference type="EMBL" id="GLP94940.1"/>
    </source>
</evidence>
<reference evidence="6" key="2">
    <citation type="submission" date="2023-01" db="EMBL/GenBank/DDBJ databases">
        <title>Draft genome sequence of Paraferrimonas sedimenticola strain NBRC 101628.</title>
        <authorList>
            <person name="Sun Q."/>
            <person name="Mori K."/>
        </authorList>
    </citation>
    <scope>NUCLEOTIDE SEQUENCE</scope>
    <source>
        <strain evidence="6">NBRC 101628</strain>
    </source>
</reference>
<dbReference type="PANTHER" id="PTHR30126:SF91">
    <property type="entry name" value="LYSR FAMILY TRANSCRIPTIONAL REGULATOR"/>
    <property type="match status" value="1"/>
</dbReference>
<dbReference type="EMBL" id="BSNC01000001">
    <property type="protein sequence ID" value="GLP94940.1"/>
    <property type="molecule type" value="Genomic_DNA"/>
</dbReference>
<dbReference type="Pfam" id="PF03466">
    <property type="entry name" value="LysR_substrate"/>
    <property type="match status" value="1"/>
</dbReference>
<accession>A0AA37RMV4</accession>
<name>A0AA37RMV4_9GAMM</name>
<dbReference type="SUPFAM" id="SSF53850">
    <property type="entry name" value="Periplasmic binding protein-like II"/>
    <property type="match status" value="1"/>
</dbReference>
<protein>
    <submittedName>
        <fullName evidence="6">LysR family transcriptional regulator</fullName>
    </submittedName>
</protein>
<dbReference type="Gene3D" id="3.40.190.290">
    <property type="match status" value="1"/>
</dbReference>
<dbReference type="RefSeq" id="WP_095506301.1">
    <property type="nucleotide sequence ID" value="NZ_BSNC01000001.1"/>
</dbReference>
<gene>
    <name evidence="6" type="ORF">GCM10007895_02460</name>
</gene>